<comment type="similarity">
    <text evidence="1">Belongs to the AfsR/DnrI/RedD regulatory family.</text>
</comment>
<evidence type="ECO:0000313" key="8">
    <source>
        <dbReference type="EMBL" id="GIH06729.1"/>
    </source>
</evidence>
<dbReference type="CDD" id="cd15831">
    <property type="entry name" value="BTAD"/>
    <property type="match status" value="1"/>
</dbReference>
<dbReference type="PANTHER" id="PTHR35807">
    <property type="entry name" value="TRANSCRIPTIONAL REGULATOR REDD-RELATED"/>
    <property type="match status" value="1"/>
</dbReference>
<dbReference type="SUPFAM" id="SSF46894">
    <property type="entry name" value="C-terminal effector domain of the bipartite response regulators"/>
    <property type="match status" value="1"/>
</dbReference>
<feature type="DNA-binding region" description="OmpR/PhoB-type" evidence="6">
    <location>
        <begin position="1"/>
        <end position="93"/>
    </location>
</feature>
<dbReference type="InterPro" id="IPR027417">
    <property type="entry name" value="P-loop_NTPase"/>
</dbReference>
<evidence type="ECO:0000256" key="4">
    <source>
        <dbReference type="ARBA" id="ARBA00023163"/>
    </source>
</evidence>
<dbReference type="SUPFAM" id="SSF48452">
    <property type="entry name" value="TPR-like"/>
    <property type="match status" value="3"/>
</dbReference>
<dbReference type="InterPro" id="IPR016032">
    <property type="entry name" value="Sig_transdc_resp-reg_C-effctor"/>
</dbReference>
<dbReference type="InterPro" id="IPR002182">
    <property type="entry name" value="NB-ARC"/>
</dbReference>
<dbReference type="InterPro" id="IPR005158">
    <property type="entry name" value="BTAD"/>
</dbReference>
<dbReference type="Gene3D" id="1.10.10.10">
    <property type="entry name" value="Winged helix-like DNA-binding domain superfamily/Winged helix DNA-binding domain"/>
    <property type="match status" value="1"/>
</dbReference>
<dbReference type="PROSITE" id="PS51755">
    <property type="entry name" value="OMPR_PHOB"/>
    <property type="match status" value="1"/>
</dbReference>
<dbReference type="Pfam" id="PF17874">
    <property type="entry name" value="TPR_MalT"/>
    <property type="match status" value="1"/>
</dbReference>
<dbReference type="InterPro" id="IPR051677">
    <property type="entry name" value="AfsR-DnrI-RedD_regulator"/>
</dbReference>
<keyword evidence="5" id="KW-0802">TPR repeat</keyword>
<keyword evidence="3 6" id="KW-0238">DNA-binding</keyword>
<dbReference type="SMART" id="SM00028">
    <property type="entry name" value="TPR"/>
    <property type="match status" value="7"/>
</dbReference>
<dbReference type="PANTHER" id="PTHR35807:SF1">
    <property type="entry name" value="TRANSCRIPTIONAL REGULATOR REDD"/>
    <property type="match status" value="1"/>
</dbReference>
<reference evidence="8" key="1">
    <citation type="submission" date="2021-01" db="EMBL/GenBank/DDBJ databases">
        <title>Whole genome shotgun sequence of Rhizocola hellebori NBRC 109834.</title>
        <authorList>
            <person name="Komaki H."/>
            <person name="Tamura T."/>
        </authorList>
    </citation>
    <scope>NUCLEOTIDE SEQUENCE</scope>
    <source>
        <strain evidence="8">NBRC 109834</strain>
    </source>
</reference>
<dbReference type="GO" id="GO:0000160">
    <property type="term" value="P:phosphorelay signal transduction system"/>
    <property type="evidence" value="ECO:0007669"/>
    <property type="project" value="InterPro"/>
</dbReference>
<dbReference type="GO" id="GO:0043531">
    <property type="term" value="F:ADP binding"/>
    <property type="evidence" value="ECO:0007669"/>
    <property type="project" value="InterPro"/>
</dbReference>
<dbReference type="Gene3D" id="3.40.50.300">
    <property type="entry name" value="P-loop containing nucleotide triphosphate hydrolases"/>
    <property type="match status" value="1"/>
</dbReference>
<dbReference type="InterPro" id="IPR011990">
    <property type="entry name" value="TPR-like_helical_dom_sf"/>
</dbReference>
<dbReference type="SMART" id="SM01043">
    <property type="entry name" value="BTAD"/>
    <property type="match status" value="1"/>
</dbReference>
<comment type="caution">
    <text evidence="8">The sequence shown here is derived from an EMBL/GenBank/DDBJ whole genome shotgun (WGS) entry which is preliminary data.</text>
</comment>
<dbReference type="InterPro" id="IPR001867">
    <property type="entry name" value="OmpR/PhoB-type_DNA-bd"/>
</dbReference>
<dbReference type="EMBL" id="BONY01000029">
    <property type="protein sequence ID" value="GIH06729.1"/>
    <property type="molecule type" value="Genomic_DNA"/>
</dbReference>
<gene>
    <name evidence="8" type="ORF">Rhe02_47960</name>
</gene>
<evidence type="ECO:0000313" key="9">
    <source>
        <dbReference type="Proteomes" id="UP000612899"/>
    </source>
</evidence>
<dbReference type="PROSITE" id="PS50005">
    <property type="entry name" value="TPR"/>
    <property type="match status" value="1"/>
</dbReference>
<keyword evidence="4" id="KW-0804">Transcription</keyword>
<feature type="repeat" description="TPR" evidence="5">
    <location>
        <begin position="699"/>
        <end position="732"/>
    </location>
</feature>
<dbReference type="GO" id="GO:0003677">
    <property type="term" value="F:DNA binding"/>
    <property type="evidence" value="ECO:0007669"/>
    <property type="project" value="UniProtKB-UniRule"/>
</dbReference>
<dbReference type="Gene3D" id="1.25.40.10">
    <property type="entry name" value="Tetratricopeptide repeat domain"/>
    <property type="match status" value="3"/>
</dbReference>
<feature type="domain" description="OmpR/PhoB-type" evidence="7">
    <location>
        <begin position="1"/>
        <end position="93"/>
    </location>
</feature>
<dbReference type="GO" id="GO:0006355">
    <property type="term" value="P:regulation of DNA-templated transcription"/>
    <property type="evidence" value="ECO:0007669"/>
    <property type="project" value="InterPro"/>
</dbReference>
<dbReference type="InterPro" id="IPR019734">
    <property type="entry name" value="TPR_rpt"/>
</dbReference>
<name>A0A8J3VGU6_9ACTN</name>
<dbReference type="PRINTS" id="PR00364">
    <property type="entry name" value="DISEASERSIST"/>
</dbReference>
<dbReference type="Proteomes" id="UP000612899">
    <property type="component" value="Unassembled WGS sequence"/>
</dbReference>
<dbReference type="AlphaFoldDB" id="A0A8J3VGU6"/>
<sequence>MRFRLLGPVEIANQEAVFTAPRPRSRAVLAYLLLSANRLVTTGSMVDAIWGPAPPSTARNQIQADVSAVRRALRQAGCPECLFTSSSGYRIQAAEDEIDVTLFAAQLAQARSLAERDDLVAAAQIMRQALSLWRGPALGEIVGSFVEAARTNLNEQRLAAIEGLAELELRLGRHEEVAAELSALIGEHPLREGIARALALALYRCGRPADALAVLRQLREALAEEFGVDPAAATAALELSILRSDPGLSPQAPPARRNALPADATGFAGRSAELEKLDSAPSALVTVTGPGGIGKTALALHWAHRVAHLYPDGVLYVDLQGFSRSEPLAPVVALSRLLYQLGVPPEQIPVREDFATDLFRAQVTGKRLLIVLDNARNSEQVRPMLAGSPACKTLVTSRTELSGLVARDGASPVRLGVLDPAEAQTLLTSILGDNDPAMLAELAGLCAQVPLALRIAAAGLIGKSAQGIQEYMARLRSADRLGVLEFAGDDDLAIAGTFELSYAVLDSFAQQLFRSLSLVPGPDFTLDTATDLAGLGPHQTAAILKSLVAAHLVEDRTGGRYGFHDLLRLYAASLAASVDGPQALAAGVERLYRHYLWVAQSAAQVLYPQVLRLPGDREDDRKSRFEDHSQAIAWLDAERANLIAAVTAGAEQAEPELAWLLADTLRGYFYLRMFTVDWTAAAQSALAMAERRADSRAQAAALLSLADLHWRQGDYDHADEIYARAIDAAQSAGWPEGQATALGNLGGLRRLQGRLAEAAELLRSSLILNIQAGRLEGQSVNLGNLSIAYMEIGEYDLAEKYIQDAYVLYRKFGSRTAEATLLSNLGELILLRQGDHKLASANLDKALQLHRELGDRAGEAATLSNLAEATQASGDLAGAMAVARSAVTLAQESGDERILASCQRVLAELLLLTGETAAAVELGRQSVQKAQQAKHRFIETRALLGLSRIHLGLNDTPAALEAARQALNLASRSGYAALVDEATRMVAGLSAPPPLT</sequence>
<proteinExistence type="inferred from homology"/>
<accession>A0A8J3VGU6</accession>
<dbReference type="InterPro" id="IPR041617">
    <property type="entry name" value="TPR_MalT"/>
</dbReference>
<keyword evidence="2" id="KW-0805">Transcription regulation</keyword>
<keyword evidence="9" id="KW-1185">Reference proteome</keyword>
<dbReference type="Pfam" id="PF00931">
    <property type="entry name" value="NB-ARC"/>
    <property type="match status" value="1"/>
</dbReference>
<evidence type="ECO:0000256" key="2">
    <source>
        <dbReference type="ARBA" id="ARBA00023015"/>
    </source>
</evidence>
<dbReference type="SUPFAM" id="SSF52540">
    <property type="entry name" value="P-loop containing nucleoside triphosphate hydrolases"/>
    <property type="match status" value="1"/>
</dbReference>
<evidence type="ECO:0000256" key="5">
    <source>
        <dbReference type="PROSITE-ProRule" id="PRU00339"/>
    </source>
</evidence>
<evidence type="ECO:0000259" key="7">
    <source>
        <dbReference type="PROSITE" id="PS51755"/>
    </source>
</evidence>
<dbReference type="Pfam" id="PF03704">
    <property type="entry name" value="BTAD"/>
    <property type="match status" value="1"/>
</dbReference>
<protein>
    <submittedName>
        <fullName evidence="8">SARP family transcriptional regulator</fullName>
    </submittedName>
</protein>
<organism evidence="8 9">
    <name type="scientific">Rhizocola hellebori</name>
    <dbReference type="NCBI Taxonomy" id="1392758"/>
    <lineage>
        <taxon>Bacteria</taxon>
        <taxon>Bacillati</taxon>
        <taxon>Actinomycetota</taxon>
        <taxon>Actinomycetes</taxon>
        <taxon>Micromonosporales</taxon>
        <taxon>Micromonosporaceae</taxon>
        <taxon>Rhizocola</taxon>
    </lineage>
</organism>
<dbReference type="RefSeq" id="WP_203910539.1">
    <property type="nucleotide sequence ID" value="NZ_BONY01000029.1"/>
</dbReference>
<evidence type="ECO:0000256" key="6">
    <source>
        <dbReference type="PROSITE-ProRule" id="PRU01091"/>
    </source>
</evidence>
<dbReference type="InterPro" id="IPR036388">
    <property type="entry name" value="WH-like_DNA-bd_sf"/>
</dbReference>
<evidence type="ECO:0000256" key="1">
    <source>
        <dbReference type="ARBA" id="ARBA00005820"/>
    </source>
</evidence>
<evidence type="ECO:0000256" key="3">
    <source>
        <dbReference type="ARBA" id="ARBA00023125"/>
    </source>
</evidence>